<dbReference type="SUPFAM" id="SSF57586">
    <property type="entry name" value="TNF receptor-like"/>
    <property type="match status" value="1"/>
</dbReference>
<dbReference type="PANTHER" id="PTHR47220:SF1">
    <property type="entry name" value="TUMOR NECROSIS FACTOR RECEPTOR SUPERFAMILY MEMBER 25"/>
    <property type="match status" value="1"/>
</dbReference>
<organism evidence="3 4">
    <name type="scientific">Crocodylus porosus</name>
    <name type="common">Saltwater crocodile</name>
    <name type="synonym">Estuarine crocodile</name>
    <dbReference type="NCBI Taxonomy" id="8502"/>
    <lineage>
        <taxon>Eukaryota</taxon>
        <taxon>Metazoa</taxon>
        <taxon>Chordata</taxon>
        <taxon>Craniata</taxon>
        <taxon>Vertebrata</taxon>
        <taxon>Euteleostomi</taxon>
        <taxon>Archelosauria</taxon>
        <taxon>Archosauria</taxon>
        <taxon>Crocodylia</taxon>
        <taxon>Longirostres</taxon>
        <taxon>Crocodylidae</taxon>
        <taxon>Crocodylus</taxon>
    </lineage>
</organism>
<reference evidence="3" key="2">
    <citation type="submission" date="2025-09" db="UniProtKB">
        <authorList>
            <consortium name="Ensembl"/>
        </authorList>
    </citation>
    <scope>IDENTIFICATION</scope>
</reference>
<dbReference type="GO" id="GO:0005886">
    <property type="term" value="C:plasma membrane"/>
    <property type="evidence" value="ECO:0007669"/>
    <property type="project" value="TreeGrafter"/>
</dbReference>
<sequence>MEAEQCWALKSLAGESLLPEQAWPGSGLACWTLPVNQLGSSSTLPAVAVCIGTFMESPCAHAGEKPTCRHCPTGTFLSACNTMLECHACSECDAQACWHSVSQVVLKNCTAASDVVCGCRPGYFQRCSQPSCEDFTCTQCRQCRGRSTRRNCSSREDTQCGDCQPGFFLEGSECQPCAR</sequence>
<feature type="repeat" description="TNFR-Cys" evidence="1">
    <location>
        <begin position="118"/>
        <end position="160"/>
    </location>
</feature>
<feature type="disulfide bond" evidence="1">
    <location>
        <begin position="71"/>
        <end position="86"/>
    </location>
</feature>
<keyword evidence="1" id="KW-1015">Disulfide bond</keyword>
<dbReference type="InterPro" id="IPR022329">
    <property type="entry name" value="TNFR_25"/>
</dbReference>
<dbReference type="PANTHER" id="PTHR47220">
    <property type="entry name" value="TUMOR NECROSIS FACTOR RECEPTOR SUPERFAMILY MEMBER 25"/>
    <property type="match status" value="1"/>
</dbReference>
<reference evidence="3" key="1">
    <citation type="submission" date="2025-08" db="UniProtKB">
        <authorList>
            <consortium name="Ensembl"/>
        </authorList>
    </citation>
    <scope>IDENTIFICATION</scope>
</reference>
<dbReference type="PROSITE" id="PS50050">
    <property type="entry name" value="TNFR_NGFR_2"/>
    <property type="match status" value="2"/>
</dbReference>
<dbReference type="Gene3D" id="2.10.50.10">
    <property type="entry name" value="Tumor Necrosis Factor Receptor, subunit A, domain 2"/>
    <property type="match status" value="2"/>
</dbReference>
<name>A0A7M4EX82_CROPO</name>
<evidence type="ECO:0000256" key="1">
    <source>
        <dbReference type="PROSITE-ProRule" id="PRU00206"/>
    </source>
</evidence>
<comment type="caution">
    <text evidence="1">Lacks conserved residue(s) required for the propagation of feature annotation.</text>
</comment>
<proteinExistence type="predicted"/>
<feature type="repeat" description="TNFR-Cys" evidence="1">
    <location>
        <begin position="70"/>
        <end position="117"/>
    </location>
</feature>
<feature type="domain" description="TNFR-Cys" evidence="2">
    <location>
        <begin position="118"/>
        <end position="160"/>
    </location>
</feature>
<dbReference type="Pfam" id="PF00020">
    <property type="entry name" value="TNFR_c6"/>
    <property type="match status" value="1"/>
</dbReference>
<dbReference type="Proteomes" id="UP000594220">
    <property type="component" value="Unplaced"/>
</dbReference>
<protein>
    <recommendedName>
        <fullName evidence="2">TNFR-Cys domain-containing protein</fullName>
    </recommendedName>
</protein>
<dbReference type="AlphaFoldDB" id="A0A7M4EX82"/>
<evidence type="ECO:0000259" key="2">
    <source>
        <dbReference type="PROSITE" id="PS50050"/>
    </source>
</evidence>
<dbReference type="GeneTree" id="ENSGT00960000190387"/>
<evidence type="ECO:0000313" key="3">
    <source>
        <dbReference type="Ensembl" id="ENSCPRP00005016245.1"/>
    </source>
</evidence>
<evidence type="ECO:0000313" key="4">
    <source>
        <dbReference type="Proteomes" id="UP000594220"/>
    </source>
</evidence>
<keyword evidence="4" id="KW-1185">Reference proteome</keyword>
<dbReference type="OMA" id="ECHACSE"/>
<accession>A0A7M4EX82</accession>
<feature type="domain" description="TNFR-Cys" evidence="2">
    <location>
        <begin position="70"/>
        <end position="117"/>
    </location>
</feature>
<dbReference type="Ensembl" id="ENSCPRT00005019018.1">
    <property type="protein sequence ID" value="ENSCPRP00005016245.1"/>
    <property type="gene ID" value="ENSCPRG00005011344.1"/>
</dbReference>
<dbReference type="InterPro" id="IPR001368">
    <property type="entry name" value="TNFR/NGFR_Cys_rich_reg"/>
</dbReference>